<name>G3HN96_CRIGR</name>
<evidence type="ECO:0000313" key="3">
    <source>
        <dbReference type="Proteomes" id="UP000001075"/>
    </source>
</evidence>
<dbReference type="EMBL" id="JH000540">
    <property type="protein sequence ID" value="EGW10692.1"/>
    <property type="molecule type" value="Genomic_DNA"/>
</dbReference>
<evidence type="ECO:0000256" key="1">
    <source>
        <dbReference type="SAM" id="MobiDB-lite"/>
    </source>
</evidence>
<accession>G3HN96</accession>
<protein>
    <submittedName>
        <fullName evidence="2">Uncharacterized protein</fullName>
    </submittedName>
</protein>
<organism evidence="2 3">
    <name type="scientific">Cricetulus griseus</name>
    <name type="common">Chinese hamster</name>
    <name type="synonym">Cricetulus barabensis griseus</name>
    <dbReference type="NCBI Taxonomy" id="10029"/>
    <lineage>
        <taxon>Eukaryota</taxon>
        <taxon>Metazoa</taxon>
        <taxon>Chordata</taxon>
        <taxon>Craniata</taxon>
        <taxon>Vertebrata</taxon>
        <taxon>Euteleostomi</taxon>
        <taxon>Mammalia</taxon>
        <taxon>Eutheria</taxon>
        <taxon>Euarchontoglires</taxon>
        <taxon>Glires</taxon>
        <taxon>Rodentia</taxon>
        <taxon>Myomorpha</taxon>
        <taxon>Muroidea</taxon>
        <taxon>Cricetidae</taxon>
        <taxon>Cricetinae</taxon>
        <taxon>Cricetulus</taxon>
    </lineage>
</organism>
<evidence type="ECO:0000313" key="2">
    <source>
        <dbReference type="EMBL" id="EGW10692.1"/>
    </source>
</evidence>
<dbReference type="Proteomes" id="UP000001075">
    <property type="component" value="Unassembled WGS sequence"/>
</dbReference>
<proteinExistence type="predicted"/>
<sequence length="74" mass="8312">MSEGLPYETEFKAAEGTVQQHPQRHSEAENPSANRTEECSRAEISSIRAKGKDGLYALIYPSIPPWRSYQFVGL</sequence>
<dbReference type="InParanoid" id="G3HN96"/>
<dbReference type="AlphaFoldDB" id="G3HN96"/>
<gene>
    <name evidence="2" type="ORF">I79_012233</name>
</gene>
<reference evidence="3" key="1">
    <citation type="journal article" date="2011" name="Nat. Biotechnol.">
        <title>The genomic sequence of the Chinese hamster ovary (CHO)-K1 cell line.</title>
        <authorList>
            <person name="Xu X."/>
            <person name="Nagarajan H."/>
            <person name="Lewis N.E."/>
            <person name="Pan S."/>
            <person name="Cai Z."/>
            <person name="Liu X."/>
            <person name="Chen W."/>
            <person name="Xie M."/>
            <person name="Wang W."/>
            <person name="Hammond S."/>
            <person name="Andersen M.R."/>
            <person name="Neff N."/>
            <person name="Passarelli B."/>
            <person name="Koh W."/>
            <person name="Fan H.C."/>
            <person name="Wang J."/>
            <person name="Gui Y."/>
            <person name="Lee K.H."/>
            <person name="Betenbaugh M.J."/>
            <person name="Quake S.R."/>
            <person name="Famili I."/>
            <person name="Palsson B.O."/>
            <person name="Wang J."/>
        </authorList>
    </citation>
    <scope>NUCLEOTIDE SEQUENCE [LARGE SCALE GENOMIC DNA]</scope>
    <source>
        <strain evidence="3">CHO K1 cell line</strain>
    </source>
</reference>
<feature type="region of interest" description="Disordered" evidence="1">
    <location>
        <begin position="1"/>
        <end position="41"/>
    </location>
</feature>